<dbReference type="EMBL" id="OV121132">
    <property type="protein sequence ID" value="CAH0545990.1"/>
    <property type="molecule type" value="Genomic_DNA"/>
</dbReference>
<sequence>MYLDFYISAFSPKDELYINKVMSHLCIFLILLSISMVPMLILTMKELYSRSIPDFLLWVGEDPWLRSEIGTSGHYLERPVRVAILKQNKNSAFRSRRSSSVDWIIPEPNYNKLRLVKSLTTMSNNEAM</sequence>
<evidence type="ECO:0000313" key="3">
    <source>
        <dbReference type="Proteomes" id="UP001154078"/>
    </source>
</evidence>
<name>A0A9P0F8Q8_BRAAE</name>
<dbReference type="AlphaFoldDB" id="A0A9P0F8Q8"/>
<organism evidence="2 3">
    <name type="scientific">Brassicogethes aeneus</name>
    <name type="common">Rape pollen beetle</name>
    <name type="synonym">Meligethes aeneus</name>
    <dbReference type="NCBI Taxonomy" id="1431903"/>
    <lineage>
        <taxon>Eukaryota</taxon>
        <taxon>Metazoa</taxon>
        <taxon>Ecdysozoa</taxon>
        <taxon>Arthropoda</taxon>
        <taxon>Hexapoda</taxon>
        <taxon>Insecta</taxon>
        <taxon>Pterygota</taxon>
        <taxon>Neoptera</taxon>
        <taxon>Endopterygota</taxon>
        <taxon>Coleoptera</taxon>
        <taxon>Polyphaga</taxon>
        <taxon>Cucujiformia</taxon>
        <taxon>Nitidulidae</taxon>
        <taxon>Meligethinae</taxon>
        <taxon>Brassicogethes</taxon>
    </lineage>
</organism>
<gene>
    <name evidence="2" type="ORF">MELIAE_LOCUS254</name>
</gene>
<dbReference type="Proteomes" id="UP001154078">
    <property type="component" value="Chromosome 1"/>
</dbReference>
<protein>
    <submittedName>
        <fullName evidence="2">Uncharacterized protein</fullName>
    </submittedName>
</protein>
<evidence type="ECO:0000313" key="2">
    <source>
        <dbReference type="EMBL" id="CAH0545990.1"/>
    </source>
</evidence>
<accession>A0A9P0F8Q8</accession>
<proteinExistence type="predicted"/>
<dbReference type="OrthoDB" id="6691783at2759"/>
<reference evidence="2" key="1">
    <citation type="submission" date="2021-12" db="EMBL/GenBank/DDBJ databases">
        <authorList>
            <person name="King R."/>
        </authorList>
    </citation>
    <scope>NUCLEOTIDE SEQUENCE</scope>
</reference>
<keyword evidence="3" id="KW-1185">Reference proteome</keyword>
<keyword evidence="1" id="KW-0472">Membrane</keyword>
<keyword evidence="1" id="KW-0812">Transmembrane</keyword>
<feature type="transmembrane region" description="Helical" evidence="1">
    <location>
        <begin position="21"/>
        <end position="42"/>
    </location>
</feature>
<evidence type="ECO:0000256" key="1">
    <source>
        <dbReference type="SAM" id="Phobius"/>
    </source>
</evidence>
<keyword evidence="1" id="KW-1133">Transmembrane helix</keyword>